<accession>A0ACC0NGN1</accession>
<sequence>MDSLVRNTTLRFSRRTHAIPKQKSDDQRPNMTVSLSFRRERAKKRQIFLRTYNLASSDNYDCSQKSSRCLKLKKFGVKVKSVVCSAMLLARFRLSRCCYSPPAISPFPSPDRKYF</sequence>
<protein>
    <submittedName>
        <fullName evidence="1">Uncharacterized protein</fullName>
    </submittedName>
</protein>
<keyword evidence="2" id="KW-1185">Reference proteome</keyword>
<evidence type="ECO:0000313" key="2">
    <source>
        <dbReference type="Proteomes" id="UP001062846"/>
    </source>
</evidence>
<name>A0ACC0NGN1_RHOML</name>
<dbReference type="EMBL" id="CM046393">
    <property type="protein sequence ID" value="KAI8551757.1"/>
    <property type="molecule type" value="Genomic_DNA"/>
</dbReference>
<comment type="caution">
    <text evidence="1">The sequence shown here is derived from an EMBL/GenBank/DDBJ whole genome shotgun (WGS) entry which is preliminary data.</text>
</comment>
<evidence type="ECO:0000313" key="1">
    <source>
        <dbReference type="EMBL" id="KAI8551757.1"/>
    </source>
</evidence>
<dbReference type="Proteomes" id="UP001062846">
    <property type="component" value="Chromosome 6"/>
</dbReference>
<organism evidence="1 2">
    <name type="scientific">Rhododendron molle</name>
    <name type="common">Chinese azalea</name>
    <name type="synonym">Azalea mollis</name>
    <dbReference type="NCBI Taxonomy" id="49168"/>
    <lineage>
        <taxon>Eukaryota</taxon>
        <taxon>Viridiplantae</taxon>
        <taxon>Streptophyta</taxon>
        <taxon>Embryophyta</taxon>
        <taxon>Tracheophyta</taxon>
        <taxon>Spermatophyta</taxon>
        <taxon>Magnoliopsida</taxon>
        <taxon>eudicotyledons</taxon>
        <taxon>Gunneridae</taxon>
        <taxon>Pentapetalae</taxon>
        <taxon>asterids</taxon>
        <taxon>Ericales</taxon>
        <taxon>Ericaceae</taxon>
        <taxon>Ericoideae</taxon>
        <taxon>Rhodoreae</taxon>
        <taxon>Rhododendron</taxon>
    </lineage>
</organism>
<gene>
    <name evidence="1" type="ORF">RHMOL_Rhmol06G0211400</name>
</gene>
<reference evidence="1" key="1">
    <citation type="submission" date="2022-02" db="EMBL/GenBank/DDBJ databases">
        <title>Plant Genome Project.</title>
        <authorList>
            <person name="Zhang R.-G."/>
        </authorList>
    </citation>
    <scope>NUCLEOTIDE SEQUENCE</scope>
    <source>
        <strain evidence="1">AT1</strain>
    </source>
</reference>
<proteinExistence type="predicted"/>